<dbReference type="GO" id="GO:0015990">
    <property type="term" value="P:electron transport coupled proton transport"/>
    <property type="evidence" value="ECO:0007669"/>
    <property type="project" value="TreeGrafter"/>
</dbReference>
<dbReference type="Pfam" id="PF00662">
    <property type="entry name" value="Proton_antipo_N"/>
    <property type="match status" value="1"/>
</dbReference>
<reference evidence="10" key="1">
    <citation type="submission" date="2020-11" db="EMBL/GenBank/DDBJ databases">
        <authorList>
            <person name="Konstantinou D."/>
            <person name="Gkelis S."/>
            <person name="Popin R."/>
            <person name="Fewer D."/>
            <person name="Sivonen K."/>
        </authorList>
    </citation>
    <scope>NUCLEOTIDE SEQUENCE</scope>
    <source>
        <strain evidence="10">TAU-MAC 1115</strain>
    </source>
</reference>
<comment type="function">
    <text evidence="5">NDH-1 shuttles electrons from NAD(P)H, via FMN and iron-sulfur (Fe-S) centers, to quinones in the respiratory chain. The immediate electron acceptor for the enzyme in this species is believed to be plastoquinone. Couples the redox reaction to proton translocation (for every two electrons transferred, four hydrogen ions are translocated across the cytoplasmic membrane), and thus conserves the redox energy in a proton gradient.</text>
</comment>
<reference evidence="10" key="2">
    <citation type="journal article" date="2021" name="Mar. Drugs">
        <title>Genome Reduction and Secondary Metabolism of the Marine Sponge-Associated Cyanobacterium Leptothoe.</title>
        <authorList>
            <person name="Konstantinou D."/>
            <person name="Popin R.V."/>
            <person name="Fewer D.P."/>
            <person name="Sivonen K."/>
            <person name="Gkelis S."/>
        </authorList>
    </citation>
    <scope>NUCLEOTIDE SEQUENCE</scope>
    <source>
        <strain evidence="10">TAU-MAC 1115</strain>
    </source>
</reference>
<feature type="transmembrane region" description="Helical" evidence="7">
    <location>
        <begin position="309"/>
        <end position="326"/>
    </location>
</feature>
<evidence type="ECO:0000313" key="11">
    <source>
        <dbReference type="Proteomes" id="UP000717364"/>
    </source>
</evidence>
<dbReference type="PRINTS" id="PR01434">
    <property type="entry name" value="NADHDHGNASE5"/>
</dbReference>
<feature type="transmembrane region" description="Helical" evidence="7">
    <location>
        <begin position="411"/>
        <end position="439"/>
    </location>
</feature>
<feature type="transmembrane region" description="Helical" evidence="7">
    <location>
        <begin position="491"/>
        <end position="510"/>
    </location>
</feature>
<evidence type="ECO:0000256" key="6">
    <source>
        <dbReference type="RuleBase" id="RU000320"/>
    </source>
</evidence>
<feature type="transmembrane region" description="Helical" evidence="7">
    <location>
        <begin position="451"/>
        <end position="471"/>
    </location>
</feature>
<feature type="transmembrane region" description="Helical" evidence="7">
    <location>
        <begin position="39"/>
        <end position="60"/>
    </location>
</feature>
<gene>
    <name evidence="10" type="ORF">IXB50_17535</name>
</gene>
<evidence type="ECO:0000256" key="2">
    <source>
        <dbReference type="ARBA" id="ARBA00022692"/>
    </source>
</evidence>
<dbReference type="GO" id="GO:0008137">
    <property type="term" value="F:NADH dehydrogenase (ubiquinone) activity"/>
    <property type="evidence" value="ECO:0007669"/>
    <property type="project" value="InterPro"/>
</dbReference>
<dbReference type="GO" id="GO:0003954">
    <property type="term" value="F:NADH dehydrogenase activity"/>
    <property type="evidence" value="ECO:0007669"/>
    <property type="project" value="TreeGrafter"/>
</dbReference>
<dbReference type="InterPro" id="IPR001750">
    <property type="entry name" value="ND/Mrp_TM"/>
</dbReference>
<feature type="transmembrane region" description="Helical" evidence="7">
    <location>
        <begin position="377"/>
        <end position="399"/>
    </location>
</feature>
<feature type="domain" description="NADH-Ubiquinone oxidoreductase (complex I) chain 5 N-terminal" evidence="9">
    <location>
        <begin position="71"/>
        <end position="119"/>
    </location>
</feature>
<feature type="transmembrane region" description="Helical" evidence="7">
    <location>
        <begin position="183"/>
        <end position="202"/>
    </location>
</feature>
<feature type="transmembrane region" description="Helical" evidence="7">
    <location>
        <begin position="118"/>
        <end position="136"/>
    </location>
</feature>
<organism evidence="10 11">
    <name type="scientific">Leptothoe spongobia TAU-MAC 1115</name>
    <dbReference type="NCBI Taxonomy" id="1967444"/>
    <lineage>
        <taxon>Bacteria</taxon>
        <taxon>Bacillati</taxon>
        <taxon>Cyanobacteriota</taxon>
        <taxon>Cyanophyceae</taxon>
        <taxon>Nodosilineales</taxon>
        <taxon>Cymatolegaceae</taxon>
        <taxon>Leptothoe</taxon>
        <taxon>Leptothoe spongobia</taxon>
    </lineage>
</organism>
<evidence type="ECO:0000313" key="10">
    <source>
        <dbReference type="EMBL" id="MBT9317229.1"/>
    </source>
</evidence>
<feature type="transmembrane region" description="Helical" evidence="7">
    <location>
        <begin position="332"/>
        <end position="356"/>
    </location>
</feature>
<dbReference type="GO" id="GO:0042773">
    <property type="term" value="P:ATP synthesis coupled electron transport"/>
    <property type="evidence" value="ECO:0007669"/>
    <property type="project" value="InterPro"/>
</dbReference>
<dbReference type="PANTHER" id="PTHR42829:SF2">
    <property type="entry name" value="NADH-UBIQUINONE OXIDOREDUCTASE CHAIN 5"/>
    <property type="match status" value="1"/>
</dbReference>
<dbReference type="InterPro" id="IPR001516">
    <property type="entry name" value="Proton_antipo_N"/>
</dbReference>
<keyword evidence="3 7" id="KW-1133">Transmembrane helix</keyword>
<evidence type="ECO:0000256" key="4">
    <source>
        <dbReference type="ARBA" id="ARBA00023136"/>
    </source>
</evidence>
<dbReference type="Gene3D" id="1.20.5.2700">
    <property type="match status" value="1"/>
</dbReference>
<dbReference type="AlphaFoldDB" id="A0A947GKB4"/>
<evidence type="ECO:0000256" key="5">
    <source>
        <dbReference type="ARBA" id="ARBA00025624"/>
    </source>
</evidence>
<protein>
    <submittedName>
        <fullName evidence="10">NAD(P)H-quinone oxidoreductase subunit F</fullName>
    </submittedName>
</protein>
<dbReference type="InterPro" id="IPR010217">
    <property type="entry name" value="NU5C2"/>
</dbReference>
<feature type="transmembrane region" description="Helical" evidence="7">
    <location>
        <begin position="90"/>
        <end position="111"/>
    </location>
</feature>
<evidence type="ECO:0000259" key="9">
    <source>
        <dbReference type="Pfam" id="PF00662"/>
    </source>
</evidence>
<keyword evidence="2 6" id="KW-0812">Transmembrane</keyword>
<evidence type="ECO:0000256" key="1">
    <source>
        <dbReference type="ARBA" id="ARBA00004127"/>
    </source>
</evidence>
<dbReference type="PRINTS" id="PR01435">
    <property type="entry name" value="NPOXDRDTASE5"/>
</dbReference>
<dbReference type="RefSeq" id="WP_215610296.1">
    <property type="nucleotide sequence ID" value="NZ_JADOES010000041.1"/>
</dbReference>
<dbReference type="Proteomes" id="UP000717364">
    <property type="component" value="Unassembled WGS sequence"/>
</dbReference>
<evidence type="ECO:0000259" key="8">
    <source>
        <dbReference type="Pfam" id="PF00361"/>
    </source>
</evidence>
<comment type="subcellular location">
    <subcellularLocation>
        <location evidence="1">Endomembrane system</location>
        <topology evidence="1">Multi-pass membrane protein</topology>
    </subcellularLocation>
    <subcellularLocation>
        <location evidence="6">Membrane</location>
        <topology evidence="6">Multi-pass membrane protein</topology>
    </subcellularLocation>
</comment>
<proteinExistence type="predicted"/>
<dbReference type="Pfam" id="PF00361">
    <property type="entry name" value="Proton_antipo_M"/>
    <property type="match status" value="1"/>
</dbReference>
<dbReference type="PANTHER" id="PTHR42829">
    <property type="entry name" value="NADH-UBIQUINONE OXIDOREDUCTASE CHAIN 5"/>
    <property type="match status" value="1"/>
</dbReference>
<keyword evidence="4 7" id="KW-0472">Membrane</keyword>
<feature type="transmembrane region" description="Helical" evidence="7">
    <location>
        <begin position="222"/>
        <end position="242"/>
    </location>
</feature>
<feature type="domain" description="NADH:quinone oxidoreductase/Mrp antiporter transmembrane" evidence="8">
    <location>
        <begin position="139"/>
        <end position="400"/>
    </location>
</feature>
<dbReference type="NCBIfam" id="TIGR01960">
    <property type="entry name" value="ndhF3_CO2"/>
    <property type="match status" value="1"/>
</dbReference>
<feature type="transmembrane region" description="Helical" evidence="7">
    <location>
        <begin position="6"/>
        <end position="27"/>
    </location>
</feature>
<name>A0A947GKB4_9CYAN</name>
<dbReference type="EMBL" id="JADOES010000041">
    <property type="protein sequence ID" value="MBT9317229.1"/>
    <property type="molecule type" value="Genomic_DNA"/>
</dbReference>
<evidence type="ECO:0000256" key="3">
    <source>
        <dbReference type="ARBA" id="ARBA00022989"/>
    </source>
</evidence>
<sequence length="625" mass="68326">MAEIYLQSGWLIPLYPLLGILLTVPWMSLRRTGPRPAGYLNLLTTLVALVHTVLCLQAVWGEHPVRWTVDWMQVADLSISLPFELSTLNLAAVAVVTVLNFLVQIYAIGYLEMDWGWARLYCLLALFEAGMTALLLCDSLFFSYMMLEILTLGTYLIVGFWFNQPLVVTGARDAFLTKRVGDLILLMGVIALYPLAGTWNYAELATWASQNPIGGTTATLVGLALLAGPISKCAQFPLHLWLDSAMEGPLPTTILRNSVVIPVGAWVLIKLTPVFALSPVVDGVAVAIGTISAIGAALISIAQVDVKRVLSYLTTAFMGLVFIAVGTSQVGVAYFLLMSFSVAIAALIASTGSIILTCITQDLTQLGGLWSRRPVTALSFIFGTLGLVGLPPFGVFWAMRFLETSLWYEGQVLPFAIVLAINGLCAFSLVRMFCLIFLGKPQVMSSRAPEPIWTVVIPMVAMAALTLHIPVMLQTLKLLPIMQTAIGETGLLLIWSSGLGLGLGIVFYGIQREKLPADYMPQWCINLLSDDFYTTGLYQNLFIWPVATTAKGFNWIERYVIDGVVNLVGVLPLLSGETLKYVNPGRSQVYVFTIAICVVLLGLFMSWSYLPHLGQNLFSRGLFSR</sequence>
<evidence type="ECO:0000256" key="7">
    <source>
        <dbReference type="SAM" id="Phobius"/>
    </source>
</evidence>
<feature type="transmembrane region" description="Helical" evidence="7">
    <location>
        <begin position="589"/>
        <end position="610"/>
    </location>
</feature>
<comment type="caution">
    <text evidence="10">The sequence shown here is derived from an EMBL/GenBank/DDBJ whole genome shotgun (WGS) entry which is preliminary data.</text>
</comment>
<feature type="transmembrane region" description="Helical" evidence="7">
    <location>
        <begin position="283"/>
        <end position="302"/>
    </location>
</feature>
<keyword evidence="11" id="KW-1185">Reference proteome</keyword>
<feature type="transmembrane region" description="Helical" evidence="7">
    <location>
        <begin position="142"/>
        <end position="162"/>
    </location>
</feature>
<accession>A0A947GKB4</accession>
<feature type="transmembrane region" description="Helical" evidence="7">
    <location>
        <begin position="254"/>
        <end position="277"/>
    </location>
</feature>
<dbReference type="NCBIfam" id="NF005633">
    <property type="entry name" value="PRK07390.1"/>
    <property type="match status" value="1"/>
</dbReference>
<dbReference type="InterPro" id="IPR003945">
    <property type="entry name" value="NU5C-like"/>
</dbReference>
<dbReference type="GO" id="GO:0016020">
    <property type="term" value="C:membrane"/>
    <property type="evidence" value="ECO:0007669"/>
    <property type="project" value="UniProtKB-SubCell"/>
</dbReference>
<dbReference type="GO" id="GO:0012505">
    <property type="term" value="C:endomembrane system"/>
    <property type="evidence" value="ECO:0007669"/>
    <property type="project" value="UniProtKB-SubCell"/>
</dbReference>